<evidence type="ECO:0000313" key="2">
    <source>
        <dbReference type="Proteomes" id="UP001732700"/>
    </source>
</evidence>
<name>A0ACD5T7A1_AVESA</name>
<protein>
    <submittedName>
        <fullName evidence="1">Uncharacterized protein</fullName>
    </submittedName>
</protein>
<keyword evidence="2" id="KW-1185">Reference proteome</keyword>
<dbReference type="EnsemblPlants" id="AVESA.00010b.r2.1AG0004330.1">
    <property type="protein sequence ID" value="AVESA.00010b.r2.1AG0004330.1.CDS"/>
    <property type="gene ID" value="AVESA.00010b.r2.1AG0004330"/>
</dbReference>
<dbReference type="Proteomes" id="UP001732700">
    <property type="component" value="Chromosome 1A"/>
</dbReference>
<reference evidence="1" key="1">
    <citation type="submission" date="2021-05" db="EMBL/GenBank/DDBJ databases">
        <authorList>
            <person name="Scholz U."/>
            <person name="Mascher M."/>
            <person name="Fiebig A."/>
        </authorList>
    </citation>
    <scope>NUCLEOTIDE SEQUENCE [LARGE SCALE GENOMIC DNA]</scope>
</reference>
<proteinExistence type="predicted"/>
<sequence>MAPTAQTVMSSPKVGAGSIASRWQELQGSDSWTGLLDPLDADLRASLIAYGELAEAAYDGFNADERSPNAGSCMYTCAGLLAASGVSHPEYYTVTKFLFATCDLQNSPASMSVSKALFLPQREGPSWRQTNWIGYVAVATDEGKAALGRRDIVVVWRGTVEVMEHIHAKDTGFASAAQVLHLSPGDSFADARVHAGLLSVYTTNNPPENHHVWLWTLIVLLMTSARDQALTEVARLVEAHKDEVISITVTGHSLGASLATLNAVDMVASGVNVPPHTSSEQQRPCPVTAILFASPLVGDGTFRSAFASFPDLRALHVKNLGDTVLEHPPQDLGYADVATATLPIDTSRSPYLRPHIALLDKERKEEIVRRHNLECYLHCLAGDHGDDKDFQMVVERDVALVNKGAHALKDEYPAVPANWWAINHKRKVKGVVGRWAFENFKDVDEQSSG</sequence>
<organism evidence="1 2">
    <name type="scientific">Avena sativa</name>
    <name type="common">Oat</name>
    <dbReference type="NCBI Taxonomy" id="4498"/>
    <lineage>
        <taxon>Eukaryota</taxon>
        <taxon>Viridiplantae</taxon>
        <taxon>Streptophyta</taxon>
        <taxon>Embryophyta</taxon>
        <taxon>Tracheophyta</taxon>
        <taxon>Spermatophyta</taxon>
        <taxon>Magnoliopsida</taxon>
        <taxon>Liliopsida</taxon>
        <taxon>Poales</taxon>
        <taxon>Poaceae</taxon>
        <taxon>BOP clade</taxon>
        <taxon>Pooideae</taxon>
        <taxon>Poodae</taxon>
        <taxon>Poeae</taxon>
        <taxon>Poeae Chloroplast Group 1 (Aveneae type)</taxon>
        <taxon>Aveninae</taxon>
        <taxon>Avena</taxon>
    </lineage>
</organism>
<reference evidence="1" key="2">
    <citation type="submission" date="2025-09" db="UniProtKB">
        <authorList>
            <consortium name="EnsemblPlants"/>
        </authorList>
    </citation>
    <scope>IDENTIFICATION</scope>
</reference>
<evidence type="ECO:0000313" key="1">
    <source>
        <dbReference type="EnsemblPlants" id="AVESA.00010b.r2.1AG0004330.1.CDS"/>
    </source>
</evidence>
<accession>A0ACD5T7A1</accession>